<evidence type="ECO:0000256" key="3">
    <source>
        <dbReference type="ARBA" id="ARBA00022553"/>
    </source>
</evidence>
<keyword evidence="5" id="KW-0547">Nucleotide-binding</keyword>
<dbReference type="GO" id="GO:0046983">
    <property type="term" value="F:protein dimerization activity"/>
    <property type="evidence" value="ECO:0007669"/>
    <property type="project" value="InterPro"/>
</dbReference>
<feature type="domain" description="Histidine kinase/HSP90-like ATPase" evidence="11">
    <location>
        <begin position="367"/>
        <end position="457"/>
    </location>
</feature>
<feature type="transmembrane region" description="Helical" evidence="10">
    <location>
        <begin position="59"/>
        <end position="80"/>
    </location>
</feature>
<evidence type="ECO:0000256" key="2">
    <source>
        <dbReference type="ARBA" id="ARBA00012438"/>
    </source>
</evidence>
<evidence type="ECO:0000256" key="4">
    <source>
        <dbReference type="ARBA" id="ARBA00022679"/>
    </source>
</evidence>
<keyword evidence="4" id="KW-0808">Transferase</keyword>
<dbReference type="InterPro" id="IPR036890">
    <property type="entry name" value="HATPase_C_sf"/>
</dbReference>
<comment type="catalytic activity">
    <reaction evidence="1">
        <text>ATP + protein L-histidine = ADP + protein N-phospho-L-histidine.</text>
        <dbReference type="EC" id="2.7.13.3"/>
    </reaction>
</comment>
<keyword evidence="10" id="KW-0812">Transmembrane</keyword>
<keyword evidence="10" id="KW-0472">Membrane</keyword>
<evidence type="ECO:0000313" key="13">
    <source>
        <dbReference type="Proteomes" id="UP000217676"/>
    </source>
</evidence>
<gene>
    <name evidence="12" type="ORF">SLA_3365</name>
</gene>
<dbReference type="InterPro" id="IPR025828">
    <property type="entry name" value="Put_sensor_dom"/>
</dbReference>
<sequence>MGWSYLHPRAAPNYPIAAVASRTPAPPRTVRSMPSSSAATRARPWSRHGALGDGRSRRAALYLLSSVPLGAVTLITLFLLATIGAALSLIVVGLPLLLVLVLTGIPLASLERRRLRLIDPEPLADPHRDPDRTGLVAWLRTRLRERATWRELAYAVLFGFLLWPLEALAVGSVLVVCGGLLATPVMLAVDGEEARVLKIWIVESWPGALVPALAGLLLVPVLAYPLRAAAAGRAALTRFLLASPEGELDHRIRELGRSRVRLVDAFEAERRRIERDLHDGAQQRLVALSMTLGLARLETPGPQLDGLLAKAHDEAATALVEIRELIRGIHPQVLTDRGLVAAVEDLADRSVIPVDVDVDLPERPLEAIETAVYFAVSEALANVAKHSGASRARVHGRLEKGRLVVEVEDDGRGGADTGSGTGLQGVADRVSVLDGRLLVSSPPGGPTVFRVQVPYSSARSRNQRGSRN</sequence>
<dbReference type="PANTHER" id="PTHR24421">
    <property type="entry name" value="NITRATE/NITRITE SENSOR PROTEIN NARX-RELATED"/>
    <property type="match status" value="1"/>
</dbReference>
<feature type="transmembrane region" description="Helical" evidence="10">
    <location>
        <begin position="86"/>
        <end position="108"/>
    </location>
</feature>
<dbReference type="PANTHER" id="PTHR24421:SF10">
    <property type="entry name" value="NITRATE_NITRITE SENSOR PROTEIN NARQ"/>
    <property type="match status" value="1"/>
</dbReference>
<dbReference type="EC" id="2.7.13.3" evidence="2"/>
<feature type="transmembrane region" description="Helical" evidence="10">
    <location>
        <begin position="152"/>
        <end position="185"/>
    </location>
</feature>
<name>A0A160P0Y4_STRLU</name>
<dbReference type="Pfam" id="PF07730">
    <property type="entry name" value="HisKA_3"/>
    <property type="match status" value="1"/>
</dbReference>
<keyword evidence="10" id="KW-1133">Transmembrane helix</keyword>
<evidence type="ECO:0000256" key="1">
    <source>
        <dbReference type="ARBA" id="ARBA00000085"/>
    </source>
</evidence>
<dbReference type="Gene3D" id="3.30.565.10">
    <property type="entry name" value="Histidine kinase-like ATPase, C-terminal domain"/>
    <property type="match status" value="1"/>
</dbReference>
<keyword evidence="3" id="KW-0597">Phosphoprotein</keyword>
<dbReference type="SUPFAM" id="SSF55874">
    <property type="entry name" value="ATPase domain of HSP90 chaperone/DNA topoisomerase II/histidine kinase"/>
    <property type="match status" value="1"/>
</dbReference>
<feature type="transmembrane region" description="Helical" evidence="10">
    <location>
        <begin position="205"/>
        <end position="226"/>
    </location>
</feature>
<evidence type="ECO:0000256" key="5">
    <source>
        <dbReference type="ARBA" id="ARBA00022741"/>
    </source>
</evidence>
<keyword evidence="8" id="KW-0902">Two-component regulatory system</keyword>
<dbReference type="Pfam" id="PF13796">
    <property type="entry name" value="Sensor"/>
    <property type="match status" value="1"/>
</dbReference>
<dbReference type="Proteomes" id="UP000217676">
    <property type="component" value="Chromosome"/>
</dbReference>
<protein>
    <recommendedName>
        <fullName evidence="2">histidine kinase</fullName>
        <ecNumber evidence="2">2.7.13.3</ecNumber>
    </recommendedName>
</protein>
<evidence type="ECO:0000259" key="11">
    <source>
        <dbReference type="SMART" id="SM00387"/>
    </source>
</evidence>
<evidence type="ECO:0000256" key="10">
    <source>
        <dbReference type="SAM" id="Phobius"/>
    </source>
</evidence>
<dbReference type="GO" id="GO:0005524">
    <property type="term" value="F:ATP binding"/>
    <property type="evidence" value="ECO:0007669"/>
    <property type="project" value="UniProtKB-KW"/>
</dbReference>
<organism evidence="12 13">
    <name type="scientific">Streptomyces laurentii</name>
    <dbReference type="NCBI Taxonomy" id="39478"/>
    <lineage>
        <taxon>Bacteria</taxon>
        <taxon>Bacillati</taxon>
        <taxon>Actinomycetota</taxon>
        <taxon>Actinomycetes</taxon>
        <taxon>Kitasatosporales</taxon>
        <taxon>Streptomycetaceae</taxon>
        <taxon>Streptomyces</taxon>
    </lineage>
</organism>
<evidence type="ECO:0000256" key="7">
    <source>
        <dbReference type="ARBA" id="ARBA00022840"/>
    </source>
</evidence>
<dbReference type="InterPro" id="IPR003594">
    <property type="entry name" value="HATPase_dom"/>
</dbReference>
<feature type="region of interest" description="Disordered" evidence="9">
    <location>
        <begin position="24"/>
        <end position="50"/>
    </location>
</feature>
<reference evidence="12 13" key="1">
    <citation type="journal article" date="2016" name="Genome Announc.">
        <title>Complete Genome Sequence of Thiostrepton-Producing Streptomyces laurentii ATCC 31255.</title>
        <authorList>
            <person name="Doi K."/>
            <person name="Fujino Y."/>
            <person name="Nagayoshi Y."/>
            <person name="Ohshima T."/>
            <person name="Ogata S."/>
        </authorList>
    </citation>
    <scope>NUCLEOTIDE SEQUENCE [LARGE SCALE GENOMIC DNA]</scope>
    <source>
        <strain evidence="12 13">ATCC 31255</strain>
    </source>
</reference>
<dbReference type="Gene3D" id="1.20.5.1930">
    <property type="match status" value="1"/>
</dbReference>
<dbReference type="GO" id="GO:0000155">
    <property type="term" value="F:phosphorelay sensor kinase activity"/>
    <property type="evidence" value="ECO:0007669"/>
    <property type="project" value="InterPro"/>
</dbReference>
<dbReference type="KEGG" id="slau:SLA_3365"/>
<dbReference type="SMART" id="SM00387">
    <property type="entry name" value="HATPase_c"/>
    <property type="match status" value="1"/>
</dbReference>
<proteinExistence type="predicted"/>
<dbReference type="EMBL" id="AP017424">
    <property type="protein sequence ID" value="BAU84276.1"/>
    <property type="molecule type" value="Genomic_DNA"/>
</dbReference>
<accession>A0A160P0Y4</accession>
<evidence type="ECO:0000256" key="6">
    <source>
        <dbReference type="ARBA" id="ARBA00022777"/>
    </source>
</evidence>
<keyword evidence="6 12" id="KW-0418">Kinase</keyword>
<evidence type="ECO:0000313" key="12">
    <source>
        <dbReference type="EMBL" id="BAU84276.1"/>
    </source>
</evidence>
<keyword evidence="13" id="KW-1185">Reference proteome</keyword>
<dbReference type="InterPro" id="IPR011712">
    <property type="entry name" value="Sig_transdc_His_kin_sub3_dim/P"/>
</dbReference>
<dbReference type="GO" id="GO:0016020">
    <property type="term" value="C:membrane"/>
    <property type="evidence" value="ECO:0007669"/>
    <property type="project" value="InterPro"/>
</dbReference>
<dbReference type="InterPro" id="IPR050482">
    <property type="entry name" value="Sensor_HK_TwoCompSys"/>
</dbReference>
<dbReference type="Pfam" id="PF02518">
    <property type="entry name" value="HATPase_c"/>
    <property type="match status" value="1"/>
</dbReference>
<keyword evidence="7" id="KW-0067">ATP-binding</keyword>
<dbReference type="CDD" id="cd16917">
    <property type="entry name" value="HATPase_UhpB-NarQ-NarX-like"/>
    <property type="match status" value="1"/>
</dbReference>
<evidence type="ECO:0000256" key="9">
    <source>
        <dbReference type="SAM" id="MobiDB-lite"/>
    </source>
</evidence>
<evidence type="ECO:0000256" key="8">
    <source>
        <dbReference type="ARBA" id="ARBA00023012"/>
    </source>
</evidence>
<dbReference type="AlphaFoldDB" id="A0A160P0Y4"/>